<dbReference type="EMBL" id="CP007152">
    <property type="protein sequence ID" value="AHI33112.1"/>
    <property type="molecule type" value="Genomic_DNA"/>
</dbReference>
<reference evidence="1 2" key="1">
    <citation type="journal article" date="2014" name="Genome Announc.">
        <title>Draft Genome Sequences of Marinobacter similis A3d10T and Marinobacter salarius R9SW1T.</title>
        <authorList>
            <person name="Ivanova E.P."/>
            <person name="Ng H.J."/>
            <person name="Webb H.K."/>
            <person name="Feng G."/>
            <person name="Oshima K."/>
            <person name="Hattori M."/>
            <person name="Ohkuma M."/>
            <person name="Sergeev A.F."/>
            <person name="Mikhailov V.V."/>
            <person name="Crawford R.J."/>
            <person name="Sawabe T."/>
        </authorList>
    </citation>
    <scope>NUCLEOTIDE SEQUENCE [LARGE SCALE GENOMIC DNA]</scope>
    <source>
        <strain evidence="2">A3d10 and R9SW1</strain>
    </source>
</reference>
<accession>W5YV39</accession>
<evidence type="ECO:0000313" key="2">
    <source>
        <dbReference type="Proteomes" id="UP000035081"/>
    </source>
</evidence>
<organism evidence="1 2">
    <name type="scientific">Marinobacter salarius</name>
    <dbReference type="NCBI Taxonomy" id="1420917"/>
    <lineage>
        <taxon>Bacteria</taxon>
        <taxon>Pseudomonadati</taxon>
        <taxon>Pseudomonadota</taxon>
        <taxon>Gammaproteobacteria</taxon>
        <taxon>Pseudomonadales</taxon>
        <taxon>Marinobacteraceae</taxon>
        <taxon>Marinobacter</taxon>
    </lineage>
</organism>
<evidence type="ECO:0000313" key="1">
    <source>
        <dbReference type="EMBL" id="AHI33112.1"/>
    </source>
</evidence>
<dbReference type="Proteomes" id="UP000035081">
    <property type="component" value="Chromosome"/>
</dbReference>
<gene>
    <name evidence="1" type="ORF">AU15_08530</name>
</gene>
<name>W5YV39_9GAMM</name>
<dbReference type="AlphaFoldDB" id="W5YV39"/>
<dbReference type="KEGG" id="msr:AU15_08530"/>
<protein>
    <submittedName>
        <fullName evidence="1">Uncharacterized protein</fullName>
    </submittedName>
</protein>
<dbReference type="HOGENOM" id="CLU_3409640_0_0_6"/>
<proteinExistence type="predicted"/>
<sequence>MMTESQVSADWYPIPNRPSITAVEASRLD</sequence>